<dbReference type="RefSeq" id="WP_247965713.1">
    <property type="nucleotide sequence ID" value="NZ_CP095873.1"/>
</dbReference>
<name>A0AAE9HBT0_ALCFA</name>
<protein>
    <recommendedName>
        <fullName evidence="3">Phage protein</fullName>
    </recommendedName>
</protein>
<proteinExistence type="predicted"/>
<accession>A0AAE9HBT0</accession>
<dbReference type="NCBIfam" id="NF045672">
    <property type="entry name" value="MCP_gp7_epsi_15"/>
    <property type="match status" value="1"/>
</dbReference>
<dbReference type="Pfam" id="PF20911">
    <property type="entry name" value="GP7"/>
    <property type="match status" value="1"/>
</dbReference>
<reference evidence="1" key="1">
    <citation type="submission" date="2022-04" db="EMBL/GenBank/DDBJ databases">
        <title>Genomic mining of Alcaligenes faecalis D334 producing ectoin and derivatives.</title>
        <authorList>
            <person name="Doan V.T."/>
            <person name="Quach N.T."/>
            <person name="Vu T.-H.-N."/>
            <person name="Phi Q.-T."/>
        </authorList>
    </citation>
    <scope>NUCLEOTIDE SEQUENCE</scope>
    <source>
        <strain evidence="1">D334</strain>
    </source>
</reference>
<dbReference type="InterPro" id="IPR048813">
    <property type="entry name" value="GP7-like"/>
</dbReference>
<organism evidence="1 2">
    <name type="scientific">Alcaligenes faecalis</name>
    <dbReference type="NCBI Taxonomy" id="511"/>
    <lineage>
        <taxon>Bacteria</taxon>
        <taxon>Pseudomonadati</taxon>
        <taxon>Pseudomonadota</taxon>
        <taxon>Betaproteobacteria</taxon>
        <taxon>Burkholderiales</taxon>
        <taxon>Alcaligenaceae</taxon>
        <taxon>Alcaligenes</taxon>
    </lineage>
</organism>
<evidence type="ECO:0000313" key="2">
    <source>
        <dbReference type="Proteomes" id="UP000830925"/>
    </source>
</evidence>
<gene>
    <name evidence="1" type="ORF">MXF72_12280</name>
</gene>
<evidence type="ECO:0008006" key="3">
    <source>
        <dbReference type="Google" id="ProtNLM"/>
    </source>
</evidence>
<evidence type="ECO:0000313" key="1">
    <source>
        <dbReference type="EMBL" id="UPL20202.1"/>
    </source>
</evidence>
<dbReference type="EMBL" id="CP095873">
    <property type="protein sequence ID" value="UPL20202.1"/>
    <property type="molecule type" value="Genomic_DNA"/>
</dbReference>
<dbReference type="Proteomes" id="UP000830925">
    <property type="component" value="Chromosome"/>
</dbReference>
<dbReference type="AlphaFoldDB" id="A0AAE9HBT0"/>
<sequence length="334" mass="36341">MATLSIQNPTMADVAKRLDPNGQIAKIVELLSQNNGILEDMTAIEGNLPTGHRTTVRTGLPQPTWRKLYGGVQPTRSTTAQVTDNCGMLEAYAEVDKALADLNGNTASFRLSEDSAHIEGMNQEMARTLIYGNEGTDPAKFTGLAARYNDLSAPSGENIITGGGAGNDNTSIWLVVWGPNTIHGIYPKGSKAGLSMEDKGQVTVENVDGQGGRMEAYRSHYKWDLGATVRDWRYGARIANIDVSALNDPSTAKDATMALIELMIQASERIPNFGQGRAAWYINRTIREKLRLGILNKIANNLTWESVAGKRVMMFDDIPVRRTDAILNTEAAVS</sequence>